<dbReference type="InterPro" id="IPR003593">
    <property type="entry name" value="AAA+_ATPase"/>
</dbReference>
<dbReference type="GO" id="GO:0016887">
    <property type="term" value="F:ATP hydrolysis activity"/>
    <property type="evidence" value="ECO:0007669"/>
    <property type="project" value="InterPro"/>
</dbReference>
<evidence type="ECO:0000313" key="3">
    <source>
        <dbReference type="EMBL" id="BFG01644.1"/>
    </source>
</evidence>
<evidence type="ECO:0000259" key="2">
    <source>
        <dbReference type="SMART" id="SM00382"/>
    </source>
</evidence>
<sequence length="362" mass="40125">MAERRNHSPEHSHAEILQYENDPRSRGEGIELEQQDFFDVEVSLEAVTGRALRLCGTILAITLLGSCLLHMHMHIGASAPGEVEAGKNVRMMAGRGERDMSWRNSKTAVAAAVAAAEDKASRCYFCNQPMYVEKSINLIGQLVVGQDKALFQLEQVLSRDCTLRSVALLGPPGVGKTMTATALMKNFPWPQNVRSFSWNSKAMAPGKDDVEKFRKLRQFMNQLSSCGRNLLVIDDLQVDDKAVVPIYNEMILNRVGTLDDTMATKTVLVVYIFNLEKQHLEEHQKLLQGLSDATTPINFRSFGVGELKLCLESELKAMKYSLEKEAEAAVLKSSTEQLDTAGCKSLRPLIEQLGKPLPADSD</sequence>
<dbReference type="InterPro" id="IPR027417">
    <property type="entry name" value="P-loop_NTPase"/>
</dbReference>
<proteinExistence type="predicted"/>
<dbReference type="Gene3D" id="3.40.50.300">
    <property type="entry name" value="P-loop containing nucleotide triphosphate hydrolases"/>
    <property type="match status" value="1"/>
</dbReference>
<dbReference type="GO" id="GO:0005524">
    <property type="term" value="F:ATP binding"/>
    <property type="evidence" value="ECO:0007669"/>
    <property type="project" value="InterPro"/>
</dbReference>
<dbReference type="CDD" id="cd00009">
    <property type="entry name" value="AAA"/>
    <property type="match status" value="1"/>
</dbReference>
<reference evidence="3 4" key="1">
    <citation type="submission" date="2024-02" db="EMBL/GenBank/DDBJ databases">
        <title>A chromosome-level genome assembly of Drosophila madeirensis, a fruit fly species endemic to Madeira island.</title>
        <authorList>
            <person name="Tomihara K."/>
            <person name="Llopart A."/>
            <person name="Yamamoto D."/>
        </authorList>
    </citation>
    <scope>NUCLEOTIDE SEQUENCE [LARGE SCALE GENOMIC DNA]</scope>
    <source>
        <strain evidence="3 4">RF1</strain>
    </source>
</reference>
<feature type="domain" description="AAA+ ATPase" evidence="2">
    <location>
        <begin position="162"/>
        <end position="268"/>
    </location>
</feature>
<evidence type="ECO:0000256" key="1">
    <source>
        <dbReference type="SAM" id="MobiDB-lite"/>
    </source>
</evidence>
<feature type="compositionally biased region" description="Basic and acidic residues" evidence="1">
    <location>
        <begin position="1"/>
        <end position="14"/>
    </location>
</feature>
<organism evidence="3 4">
    <name type="scientific">Drosophila madeirensis</name>
    <name type="common">Fruit fly</name>
    <dbReference type="NCBI Taxonomy" id="30013"/>
    <lineage>
        <taxon>Eukaryota</taxon>
        <taxon>Metazoa</taxon>
        <taxon>Ecdysozoa</taxon>
        <taxon>Arthropoda</taxon>
        <taxon>Hexapoda</taxon>
        <taxon>Insecta</taxon>
        <taxon>Pterygota</taxon>
        <taxon>Neoptera</taxon>
        <taxon>Endopterygota</taxon>
        <taxon>Diptera</taxon>
        <taxon>Brachycera</taxon>
        <taxon>Muscomorpha</taxon>
        <taxon>Ephydroidea</taxon>
        <taxon>Drosophilidae</taxon>
        <taxon>Drosophila</taxon>
        <taxon>Sophophora</taxon>
    </lineage>
</organism>
<keyword evidence="4" id="KW-1185">Reference proteome</keyword>
<dbReference type="AlphaFoldDB" id="A0AAU9G234"/>
<accession>A0AAU9G234</accession>
<evidence type="ECO:0000313" key="4">
    <source>
        <dbReference type="Proteomes" id="UP001500889"/>
    </source>
</evidence>
<protein>
    <recommendedName>
        <fullName evidence="2">AAA+ ATPase domain-containing protein</fullName>
    </recommendedName>
</protein>
<name>A0AAU9G234_DROMD</name>
<dbReference type="Proteomes" id="UP001500889">
    <property type="component" value="Chromosome A"/>
</dbReference>
<dbReference type="EMBL" id="AP029266">
    <property type="protein sequence ID" value="BFG01644.1"/>
    <property type="molecule type" value="Genomic_DNA"/>
</dbReference>
<dbReference type="SUPFAM" id="SSF52540">
    <property type="entry name" value="P-loop containing nucleoside triphosphate hydrolases"/>
    <property type="match status" value="1"/>
</dbReference>
<dbReference type="SMART" id="SM00382">
    <property type="entry name" value="AAA"/>
    <property type="match status" value="1"/>
</dbReference>
<gene>
    <name evidence="3" type="ORF">DMAD_01345</name>
</gene>
<dbReference type="Pfam" id="PF00004">
    <property type="entry name" value="AAA"/>
    <property type="match status" value="1"/>
</dbReference>
<feature type="region of interest" description="Disordered" evidence="1">
    <location>
        <begin position="1"/>
        <end position="23"/>
    </location>
</feature>
<dbReference type="InterPro" id="IPR003959">
    <property type="entry name" value="ATPase_AAA_core"/>
</dbReference>